<proteinExistence type="predicted"/>
<dbReference type="Proteomes" id="UP000708298">
    <property type="component" value="Unassembled WGS sequence"/>
</dbReference>
<comment type="caution">
    <text evidence="2">The sequence shown here is derived from an EMBL/GenBank/DDBJ whole genome shotgun (WGS) entry which is preliminary data.</text>
</comment>
<evidence type="ECO:0000256" key="1">
    <source>
        <dbReference type="SAM" id="MobiDB-lite"/>
    </source>
</evidence>
<protein>
    <submittedName>
        <fullName evidence="2">Uncharacterized protein</fullName>
    </submittedName>
</protein>
<reference evidence="2" key="1">
    <citation type="journal article" date="2021" name="Microorganisms">
        <title>Acidisoma silvae sp. nov. and Acidisomacellulosilytica sp. nov., Two Acidophilic Bacteria Isolated from Decaying Wood, Hydrolyzing Cellulose and Producing Poly-3-hydroxybutyrate.</title>
        <authorList>
            <person name="Mieszkin S."/>
            <person name="Pouder E."/>
            <person name="Uroz S."/>
            <person name="Simon-Colin C."/>
            <person name="Alain K."/>
        </authorList>
    </citation>
    <scope>NUCLEOTIDE SEQUENCE</scope>
    <source>
        <strain evidence="2">HW T2.11</strain>
    </source>
</reference>
<sequence>MSEFQASSLAHFDDKGEPTDTAAKADKLTDLFAVADHAFEHVNGPDEVASVVGE</sequence>
<accession>A0A963YWT8</accession>
<evidence type="ECO:0000313" key="3">
    <source>
        <dbReference type="Proteomes" id="UP000708298"/>
    </source>
</evidence>
<dbReference type="AlphaFoldDB" id="A0A963YWT8"/>
<feature type="region of interest" description="Disordered" evidence="1">
    <location>
        <begin position="1"/>
        <end position="21"/>
    </location>
</feature>
<organism evidence="2 3">
    <name type="scientific">Acidisoma silvae</name>
    <dbReference type="NCBI Taxonomy" id="2802396"/>
    <lineage>
        <taxon>Bacteria</taxon>
        <taxon>Pseudomonadati</taxon>
        <taxon>Pseudomonadota</taxon>
        <taxon>Alphaproteobacteria</taxon>
        <taxon>Acetobacterales</taxon>
        <taxon>Acidocellaceae</taxon>
        <taxon>Acidisoma</taxon>
    </lineage>
</organism>
<evidence type="ECO:0000313" key="2">
    <source>
        <dbReference type="EMBL" id="MCB8877598.1"/>
    </source>
</evidence>
<keyword evidence="3" id="KW-1185">Reference proteome</keyword>
<reference evidence="2" key="2">
    <citation type="submission" date="2021-01" db="EMBL/GenBank/DDBJ databases">
        <authorList>
            <person name="Mieszkin S."/>
            <person name="Pouder E."/>
            <person name="Alain K."/>
        </authorList>
    </citation>
    <scope>NUCLEOTIDE SEQUENCE</scope>
    <source>
        <strain evidence="2">HW T2.11</strain>
    </source>
</reference>
<feature type="compositionally biased region" description="Basic and acidic residues" evidence="1">
    <location>
        <begin position="11"/>
        <end position="21"/>
    </location>
</feature>
<name>A0A963YWT8_9PROT</name>
<dbReference type="EMBL" id="JAESVB010000015">
    <property type="protein sequence ID" value="MCB8877598.1"/>
    <property type="molecule type" value="Genomic_DNA"/>
</dbReference>
<dbReference type="RefSeq" id="WP_227323246.1">
    <property type="nucleotide sequence ID" value="NZ_JAESVB010000015.1"/>
</dbReference>
<gene>
    <name evidence="2" type="ORF">ASILVAE211_20555</name>
</gene>